<feature type="domain" description="PARP-type" evidence="6">
    <location>
        <begin position="11"/>
        <end position="88"/>
    </location>
</feature>
<dbReference type="InterPro" id="IPR036957">
    <property type="entry name" value="Znf_PARP_sf"/>
</dbReference>
<dbReference type="GO" id="GO:0008270">
    <property type="term" value="F:zinc ion binding"/>
    <property type="evidence" value="ECO:0007669"/>
    <property type="project" value="UniProtKB-KW"/>
</dbReference>
<gene>
    <name evidence="7" type="ORF">Ahy_B06g079884</name>
</gene>
<dbReference type="GO" id="GO:0005634">
    <property type="term" value="C:nucleus"/>
    <property type="evidence" value="ECO:0007669"/>
    <property type="project" value="UniProtKB-SubCell"/>
</dbReference>
<dbReference type="FunFam" id="3.30.1740.10:FF:000004">
    <property type="entry name" value="Poly [ADP-ribose] polymerase"/>
    <property type="match status" value="1"/>
</dbReference>
<reference evidence="7 8" key="1">
    <citation type="submission" date="2019-01" db="EMBL/GenBank/DDBJ databases">
        <title>Sequencing of cultivated peanut Arachis hypogaea provides insights into genome evolution and oil improvement.</title>
        <authorList>
            <person name="Chen X."/>
        </authorList>
    </citation>
    <scope>NUCLEOTIDE SEQUENCE [LARGE SCALE GENOMIC DNA]</scope>
    <source>
        <strain evidence="8">cv. Fuhuasheng</strain>
        <tissue evidence="7">Leaves</tissue>
    </source>
</reference>
<comment type="subcellular location">
    <subcellularLocation>
        <location evidence="1">Nucleus</location>
    </subcellularLocation>
</comment>
<accession>A0A444YGK2</accession>
<proteinExistence type="predicted"/>
<evidence type="ECO:0000313" key="7">
    <source>
        <dbReference type="EMBL" id="RYR01019.1"/>
    </source>
</evidence>
<name>A0A444YGK2_ARAHY</name>
<dbReference type="InterPro" id="IPR001510">
    <property type="entry name" value="Znf_PARP"/>
</dbReference>
<keyword evidence="2" id="KW-0479">Metal-binding</keyword>
<dbReference type="PROSITE" id="PS50064">
    <property type="entry name" value="ZF_PARP_2"/>
    <property type="match status" value="2"/>
</dbReference>
<keyword evidence="8" id="KW-1185">Reference proteome</keyword>
<dbReference type="GO" id="GO:0003677">
    <property type="term" value="F:DNA binding"/>
    <property type="evidence" value="ECO:0007669"/>
    <property type="project" value="InterPro"/>
</dbReference>
<evidence type="ECO:0000256" key="4">
    <source>
        <dbReference type="ARBA" id="ARBA00022833"/>
    </source>
</evidence>
<keyword evidence="4" id="KW-0862">Zinc</keyword>
<keyword evidence="5" id="KW-0539">Nucleus</keyword>
<dbReference type="Gene3D" id="3.30.1740.10">
    <property type="entry name" value="Zinc finger, PARP-type"/>
    <property type="match status" value="2"/>
</dbReference>
<dbReference type="EMBL" id="SDMP01000016">
    <property type="protein sequence ID" value="RYR01019.1"/>
    <property type="molecule type" value="Genomic_DNA"/>
</dbReference>
<evidence type="ECO:0000256" key="2">
    <source>
        <dbReference type="ARBA" id="ARBA00022723"/>
    </source>
</evidence>
<protein>
    <recommendedName>
        <fullName evidence="6">PARP-type domain-containing protein</fullName>
    </recommendedName>
</protein>
<evidence type="ECO:0000256" key="5">
    <source>
        <dbReference type="ARBA" id="ARBA00023242"/>
    </source>
</evidence>
<dbReference type="AlphaFoldDB" id="A0A444YGK2"/>
<dbReference type="SUPFAM" id="SSF57716">
    <property type="entry name" value="Glucocorticoid receptor-like (DNA-binding domain)"/>
    <property type="match status" value="1"/>
</dbReference>
<sequence>MATPQKEQKPWKAEYAKSGRSSCRTCKAPIDKEQFRLGKMVQSTKFDGIMAMWNHADCILRKSNQINYLETLRWEDQQKVRRYVEAGASTTTKSKSVKDTECGIEVSQNARATCKHCSKKITKGEVGF</sequence>
<evidence type="ECO:0000259" key="6">
    <source>
        <dbReference type="PROSITE" id="PS50064"/>
    </source>
</evidence>
<organism evidence="7 8">
    <name type="scientific">Arachis hypogaea</name>
    <name type="common">Peanut</name>
    <dbReference type="NCBI Taxonomy" id="3818"/>
    <lineage>
        <taxon>Eukaryota</taxon>
        <taxon>Viridiplantae</taxon>
        <taxon>Streptophyta</taxon>
        <taxon>Embryophyta</taxon>
        <taxon>Tracheophyta</taxon>
        <taxon>Spermatophyta</taxon>
        <taxon>Magnoliopsida</taxon>
        <taxon>eudicotyledons</taxon>
        <taxon>Gunneridae</taxon>
        <taxon>Pentapetalae</taxon>
        <taxon>rosids</taxon>
        <taxon>fabids</taxon>
        <taxon>Fabales</taxon>
        <taxon>Fabaceae</taxon>
        <taxon>Papilionoideae</taxon>
        <taxon>50 kb inversion clade</taxon>
        <taxon>dalbergioids sensu lato</taxon>
        <taxon>Dalbergieae</taxon>
        <taxon>Pterocarpus clade</taxon>
        <taxon>Arachis</taxon>
    </lineage>
</organism>
<feature type="domain" description="PARP-type" evidence="6">
    <location>
        <begin position="102"/>
        <end position="128"/>
    </location>
</feature>
<comment type="caution">
    <text evidence="7">The sequence shown here is derived from an EMBL/GenBank/DDBJ whole genome shotgun (WGS) entry which is preliminary data.</text>
</comment>
<dbReference type="Proteomes" id="UP000289738">
    <property type="component" value="Chromosome B06"/>
</dbReference>
<evidence type="ECO:0000313" key="8">
    <source>
        <dbReference type="Proteomes" id="UP000289738"/>
    </source>
</evidence>
<evidence type="ECO:0000256" key="1">
    <source>
        <dbReference type="ARBA" id="ARBA00004123"/>
    </source>
</evidence>
<dbReference type="SMART" id="SM01336">
    <property type="entry name" value="zf-PARP"/>
    <property type="match status" value="1"/>
</dbReference>
<keyword evidence="3" id="KW-0863">Zinc-finger</keyword>
<evidence type="ECO:0000256" key="3">
    <source>
        <dbReference type="ARBA" id="ARBA00022771"/>
    </source>
</evidence>
<dbReference type="Pfam" id="PF00645">
    <property type="entry name" value="zf-PARP"/>
    <property type="match status" value="1"/>
</dbReference>